<feature type="chain" id="PRO_5023023447" description="Cyanophycinase" evidence="9">
    <location>
        <begin position="34"/>
        <end position="426"/>
    </location>
</feature>
<keyword evidence="6" id="KW-0645">Protease</keyword>
<dbReference type="RefSeq" id="WP_149282400.1">
    <property type="nucleotide sequence ID" value="NZ_CP038437.2"/>
</dbReference>
<dbReference type="EC" id="3.4.15.6" evidence="4"/>
<dbReference type="GO" id="GO:0004180">
    <property type="term" value="F:carboxypeptidase activity"/>
    <property type="evidence" value="ECO:0007669"/>
    <property type="project" value="UniProtKB-KW"/>
</dbReference>
<reference evidence="10" key="1">
    <citation type="submission" date="2021-02" db="EMBL/GenBank/DDBJ databases">
        <title>Strain Y2R2, a novel species of the genus Halomonas.</title>
        <authorList>
            <person name="Huang H."/>
        </authorList>
    </citation>
    <scope>NUCLEOTIDE SEQUENCE</scope>
    <source>
        <strain evidence="10">Y2R2</strain>
    </source>
</reference>
<keyword evidence="7 10" id="KW-0378">Hydrolase</keyword>
<dbReference type="Proteomes" id="UP000324285">
    <property type="component" value="Chromosome"/>
</dbReference>
<evidence type="ECO:0000256" key="9">
    <source>
        <dbReference type="SAM" id="SignalP"/>
    </source>
</evidence>
<dbReference type="PANTHER" id="PTHR36175:SF1">
    <property type="entry name" value="CYANOPHYCINASE"/>
    <property type="match status" value="1"/>
</dbReference>
<dbReference type="PANTHER" id="PTHR36175">
    <property type="entry name" value="CYANOPHYCINASE"/>
    <property type="match status" value="1"/>
</dbReference>
<keyword evidence="9" id="KW-0732">Signal</keyword>
<comment type="catalytic activity">
    <reaction evidence="1">
        <text>[L-4-(L-arginin-2-N-yl)aspartate](n) + H2O = [L-4-(L-arginin-2-N-yl)aspartate](n-1) + L-4-(L-arginin-2-N-yl)aspartate</text>
        <dbReference type="Rhea" id="RHEA:12845"/>
        <dbReference type="Rhea" id="RHEA-COMP:13728"/>
        <dbReference type="Rhea" id="RHEA-COMP:13734"/>
        <dbReference type="ChEBI" id="CHEBI:15377"/>
        <dbReference type="ChEBI" id="CHEBI:137986"/>
        <dbReference type="ChEBI" id="CHEBI:137991"/>
        <dbReference type="EC" id="3.4.15.6"/>
    </reaction>
</comment>
<dbReference type="SUPFAM" id="SSF52317">
    <property type="entry name" value="Class I glutamine amidotransferase-like"/>
    <property type="match status" value="1"/>
</dbReference>
<accession>A0A5C1NAM5</accession>
<evidence type="ECO:0000256" key="2">
    <source>
        <dbReference type="ARBA" id="ARBA00002039"/>
    </source>
</evidence>
<dbReference type="CDD" id="cd03145">
    <property type="entry name" value="GAT1_cyanophycinase"/>
    <property type="match status" value="1"/>
</dbReference>
<comment type="similarity">
    <text evidence="3">Belongs to the peptidase S51 family.</text>
</comment>
<feature type="signal peptide" evidence="9">
    <location>
        <begin position="1"/>
        <end position="33"/>
    </location>
</feature>
<keyword evidence="8" id="KW-0720">Serine protease</keyword>
<keyword evidence="10" id="KW-0121">Carboxypeptidase</keyword>
<dbReference type="EMBL" id="CP038437">
    <property type="protein sequence ID" value="QEM80131.1"/>
    <property type="molecule type" value="Genomic_DNA"/>
</dbReference>
<evidence type="ECO:0000256" key="8">
    <source>
        <dbReference type="ARBA" id="ARBA00022825"/>
    </source>
</evidence>
<dbReference type="AlphaFoldDB" id="A0A5C1NAM5"/>
<evidence type="ECO:0000313" key="10">
    <source>
        <dbReference type="EMBL" id="QEM80131.1"/>
    </source>
</evidence>
<dbReference type="GO" id="GO:0008241">
    <property type="term" value="F:peptidyl-dipeptidase activity"/>
    <property type="evidence" value="ECO:0007669"/>
    <property type="project" value="UniProtKB-EC"/>
</dbReference>
<dbReference type="GO" id="GO:0008236">
    <property type="term" value="F:serine-type peptidase activity"/>
    <property type="evidence" value="ECO:0007669"/>
    <property type="project" value="UniProtKB-KW"/>
</dbReference>
<protein>
    <recommendedName>
        <fullName evidence="5">Cyanophycinase</fullName>
        <ecNumber evidence="4">3.4.15.6</ecNumber>
    </recommendedName>
</protein>
<organism evidence="10 11">
    <name type="scientific">Halomonas binhaiensis</name>
    <dbReference type="NCBI Taxonomy" id="2562282"/>
    <lineage>
        <taxon>Bacteria</taxon>
        <taxon>Pseudomonadati</taxon>
        <taxon>Pseudomonadota</taxon>
        <taxon>Gammaproteobacteria</taxon>
        <taxon>Oceanospirillales</taxon>
        <taxon>Halomonadaceae</taxon>
        <taxon>Halomonas</taxon>
    </lineage>
</organism>
<evidence type="ECO:0000256" key="1">
    <source>
        <dbReference type="ARBA" id="ARBA00001092"/>
    </source>
</evidence>
<evidence type="ECO:0000256" key="6">
    <source>
        <dbReference type="ARBA" id="ARBA00022670"/>
    </source>
</evidence>
<evidence type="ECO:0000256" key="3">
    <source>
        <dbReference type="ARBA" id="ARBA00006534"/>
    </source>
</evidence>
<evidence type="ECO:0000256" key="4">
    <source>
        <dbReference type="ARBA" id="ARBA00013115"/>
    </source>
</evidence>
<sequence>MLSTFERGHKRHIITLLAGLMTLPMLFAPTAQAASQGGLVIVGGALRASNTAVYERFIDMAGGRDSALIGVIPAASGKPSRNGQKFIDDMIAMGVPADHLTLMSIAVIDDSSTEDIDESQWADNGDDPKVAETIAQQTAIWMIGGDQMRLRQTLMDTEGSPTPAAQAISEVFQSGGVIGGTSAGAAIMSDIMIASGDSYGALSEGFTDSYGSMDEQEFGPVYLDKGLGLFPYGIIDQHFDRKARYGRLITTSFLHREQYPMGFGIEENTALVVAEGIAEVLGDGGVHVIDTSQAQHGDDGSFSNVRLSYFQPGDQWRFGEGYVNASDKHETGGNEYYHTPTPIQTGVFSRNGSLRDFIGYDLIDNEAATSVASYLLNPETDTGFRLDFQQGTATRGYWKALDGQADSYSYVNVRLDISPVSVEIKQ</sequence>
<dbReference type="Gene3D" id="3.40.50.880">
    <property type="match status" value="1"/>
</dbReference>
<gene>
    <name evidence="10" type="ORF">E4T21_00100</name>
</gene>
<comment type="function">
    <text evidence="2">Exopeptidase that catalyzes the hydrolytic cleavage of multi-L-arginyl-poly-L-aspartic acid (cyanophycin; a water-insoluble reserve polymer) into aspartate-arginine dipeptides.</text>
</comment>
<evidence type="ECO:0000313" key="11">
    <source>
        <dbReference type="Proteomes" id="UP000324285"/>
    </source>
</evidence>
<dbReference type="NCBIfam" id="TIGR02069">
    <property type="entry name" value="cyanophycinase"/>
    <property type="match status" value="1"/>
</dbReference>
<dbReference type="InterPro" id="IPR005320">
    <property type="entry name" value="Peptidase_S51"/>
</dbReference>
<dbReference type="Pfam" id="PF03575">
    <property type="entry name" value="Peptidase_S51"/>
    <property type="match status" value="1"/>
</dbReference>
<dbReference type="GO" id="GO:0006508">
    <property type="term" value="P:proteolysis"/>
    <property type="evidence" value="ECO:0007669"/>
    <property type="project" value="UniProtKB-KW"/>
</dbReference>
<proteinExistence type="inferred from homology"/>
<evidence type="ECO:0000256" key="5">
    <source>
        <dbReference type="ARBA" id="ARBA00015719"/>
    </source>
</evidence>
<keyword evidence="11" id="KW-1185">Reference proteome</keyword>
<dbReference type="InterPro" id="IPR011811">
    <property type="entry name" value="Peptidase_S51_cyanophycinase"/>
</dbReference>
<dbReference type="OrthoDB" id="9799980at2"/>
<evidence type="ECO:0000256" key="7">
    <source>
        <dbReference type="ARBA" id="ARBA00022801"/>
    </source>
</evidence>
<dbReference type="KEGG" id="hbh:E4T21_00100"/>
<dbReference type="InterPro" id="IPR029062">
    <property type="entry name" value="Class_I_gatase-like"/>
</dbReference>
<name>A0A5C1NAM5_9GAMM</name>